<dbReference type="PANTHER" id="PTHR43459:SF1">
    <property type="entry name" value="EG:BACN32G11.4 PROTEIN"/>
    <property type="match status" value="1"/>
</dbReference>
<keyword evidence="3" id="KW-1185">Reference proteome</keyword>
<accession>A0A0U3EGP6</accession>
<comment type="similarity">
    <text evidence="1">Belongs to the enoyl-CoA hydratase/isomerase family.</text>
</comment>
<dbReference type="Proteomes" id="UP000064921">
    <property type="component" value="Plasmid p.p-1"/>
</dbReference>
<dbReference type="PANTHER" id="PTHR43459">
    <property type="entry name" value="ENOYL-COA HYDRATASE"/>
    <property type="match status" value="1"/>
</dbReference>
<keyword evidence="2" id="KW-0614">Plasmid</keyword>
<dbReference type="AlphaFoldDB" id="A0A0U3EGP6"/>
<dbReference type="Gene3D" id="1.10.12.10">
    <property type="entry name" value="Lyase 2-enoyl-coa Hydratase, Chain A, domain 2"/>
    <property type="match status" value="1"/>
</dbReference>
<reference evidence="2 3" key="1">
    <citation type="submission" date="2015-10" db="EMBL/GenBank/DDBJ databases">
        <title>The world's first case of liver abscess caused by Pannonibacter phragmitetus.</title>
        <authorList>
            <person name="Ming D."/>
            <person name="Wang M."/>
            <person name="Zhou Y."/>
            <person name="Jiang T."/>
            <person name="Hu S."/>
        </authorList>
    </citation>
    <scope>NUCLEOTIDE SEQUENCE [LARGE SCALE GENOMIC DNA]</scope>
    <source>
        <strain evidence="2 3">31801</strain>
        <plasmid evidence="3">Plasmid p.p-1</plasmid>
    </source>
</reference>
<evidence type="ECO:0000313" key="2">
    <source>
        <dbReference type="EMBL" id="ALV30641.1"/>
    </source>
</evidence>
<dbReference type="EMBL" id="CP013069">
    <property type="protein sequence ID" value="ALV30641.1"/>
    <property type="molecule type" value="Genomic_DNA"/>
</dbReference>
<dbReference type="FunFam" id="3.90.226.10:FF:000071">
    <property type="entry name" value="Putative enoyl-CoA hydratase PaaB"/>
    <property type="match status" value="1"/>
</dbReference>
<dbReference type="KEGG" id="pphr:APZ00_25245"/>
<evidence type="ECO:0000313" key="3">
    <source>
        <dbReference type="Proteomes" id="UP000064921"/>
    </source>
</evidence>
<dbReference type="InterPro" id="IPR011968">
    <property type="entry name" value="PaaB1"/>
</dbReference>
<protein>
    <submittedName>
        <fullName evidence="2">Enoyl-CoA hydratase</fullName>
    </submittedName>
</protein>
<sequence>MPESGPETGSQPATSTVLVALDNGVLRLTLNRPEKLNSFNEEMHLALREGLTRAHEDAAVRAVLLTGSGRGFCAGQDLGDRDPRKGGPAPDLGHTLETFYNPTLRLIRSLEKPVVCAVNGVAAGAGANIALACDIVLAAKSARFIQAFARIGLIPDAGGSWSLARILGEPRAKALALTAEPLPAETAASWGLIWKAVEDDALMGEAGALAASLAAGPTLGLGLTKRLIQAAATNSLDEQLDMERDLQRQAGRSADYAEGVTAFLEKRKPEFKGQ</sequence>
<dbReference type="SUPFAM" id="SSF52096">
    <property type="entry name" value="ClpP/crotonase"/>
    <property type="match status" value="1"/>
</dbReference>
<dbReference type="InterPro" id="IPR014748">
    <property type="entry name" value="Enoyl-CoA_hydra_C"/>
</dbReference>
<proteinExistence type="inferred from homology"/>
<dbReference type="CDD" id="cd06558">
    <property type="entry name" value="crotonase-like"/>
    <property type="match status" value="1"/>
</dbReference>
<dbReference type="GO" id="GO:0010124">
    <property type="term" value="P:phenylacetate catabolic process"/>
    <property type="evidence" value="ECO:0007669"/>
    <property type="project" value="InterPro"/>
</dbReference>
<dbReference type="InterPro" id="IPR001753">
    <property type="entry name" value="Enoyl-CoA_hydra/iso"/>
</dbReference>
<dbReference type="InterPro" id="IPR029045">
    <property type="entry name" value="ClpP/crotonase-like_dom_sf"/>
</dbReference>
<evidence type="ECO:0000256" key="1">
    <source>
        <dbReference type="ARBA" id="ARBA00005254"/>
    </source>
</evidence>
<dbReference type="Pfam" id="PF00378">
    <property type="entry name" value="ECH_1"/>
    <property type="match status" value="1"/>
</dbReference>
<organism evidence="2 3">
    <name type="scientific">Pannonibacter phragmitetus</name>
    <dbReference type="NCBI Taxonomy" id="121719"/>
    <lineage>
        <taxon>Bacteria</taxon>
        <taxon>Pseudomonadati</taxon>
        <taxon>Pseudomonadota</taxon>
        <taxon>Alphaproteobacteria</taxon>
        <taxon>Hyphomicrobiales</taxon>
        <taxon>Stappiaceae</taxon>
        <taxon>Pannonibacter</taxon>
    </lineage>
</organism>
<gene>
    <name evidence="2" type="ORF">APZ00_25245</name>
</gene>
<dbReference type="RefSeq" id="WP_058901147.1">
    <property type="nucleotide sequence ID" value="NZ_CP013069.1"/>
</dbReference>
<name>A0A0U3EGP6_9HYPH</name>
<dbReference type="GO" id="GO:0003824">
    <property type="term" value="F:catalytic activity"/>
    <property type="evidence" value="ECO:0007669"/>
    <property type="project" value="UniProtKB-ARBA"/>
</dbReference>
<dbReference type="Gene3D" id="3.90.226.10">
    <property type="entry name" value="2-enoyl-CoA Hydratase, Chain A, domain 1"/>
    <property type="match status" value="1"/>
</dbReference>
<dbReference type="eggNOG" id="COG1024">
    <property type="taxonomic scope" value="Bacteria"/>
</dbReference>
<geneLocation type="plasmid" evidence="2 3">
    <name>p.p-1</name>
</geneLocation>
<dbReference type="NCBIfam" id="TIGR02280">
    <property type="entry name" value="PaaB1"/>
    <property type="match status" value="1"/>
</dbReference>